<dbReference type="InterPro" id="IPR043198">
    <property type="entry name" value="Cyclin/Ssn8"/>
</dbReference>
<accession>A0A7M7RFB0</accession>
<dbReference type="Proteomes" id="UP000007110">
    <property type="component" value="Unassembled WGS sequence"/>
</dbReference>
<dbReference type="RefSeq" id="XP_787341.3">
    <property type="nucleotide sequence ID" value="XM_782248.5"/>
</dbReference>
<evidence type="ECO:0000256" key="5">
    <source>
        <dbReference type="ARBA" id="ARBA00025343"/>
    </source>
</evidence>
<protein>
    <recommendedName>
        <fullName evidence="2">Cyclin-H</fullName>
    </recommendedName>
</protein>
<dbReference type="EnsemblMetazoa" id="XM_782248">
    <property type="protein sequence ID" value="XP_787341"/>
    <property type="gene ID" value="LOC582289"/>
</dbReference>
<reference evidence="10" key="2">
    <citation type="submission" date="2021-01" db="UniProtKB">
        <authorList>
            <consortium name="EnsemblMetazoa"/>
        </authorList>
    </citation>
    <scope>IDENTIFICATION</scope>
</reference>
<feature type="region of interest" description="Disordered" evidence="8">
    <location>
        <begin position="15"/>
        <end position="37"/>
    </location>
</feature>
<dbReference type="GO" id="GO:0006367">
    <property type="term" value="P:transcription initiation at RNA polymerase II promoter"/>
    <property type="evidence" value="ECO:0000318"/>
    <property type="project" value="GO_Central"/>
</dbReference>
<keyword evidence="4" id="KW-0131">Cell cycle</keyword>
<dbReference type="InterPro" id="IPR027081">
    <property type="entry name" value="CyclinH/Ccl1"/>
</dbReference>
<sequence length="328" mass="38435">MYHTSSQLREWTFQSQEELNEKRAASNRRYREEHQAKSEGKDPATFFLSEAEERTLCESYEFLLRAFCKKFQPPVPPAVVGTSCAYFKRFYIYNTAMDYHPKYIMLTCVYLACKVEEFNVSISQFCGNLQPEEQEKMAELILSHELLVMQQLNYQLTIHNPYRPMEGLFIDIKTRFPAMKQPELLRKGAEEFINRSLATNACLLCSPSQIALAALVSSSARQDTNIDKYVTDYLMRGRDNPKDLPDIVNTIKHIRQLVRKMPQLNPEAAKQLERKLEKCRNDELNPESHVYKKRLQDQLNADDEEIYVKHQLDAEETRRKEKELLMSV</sequence>
<evidence type="ECO:0000256" key="2">
    <source>
        <dbReference type="ARBA" id="ARBA00019496"/>
    </source>
</evidence>
<reference evidence="11" key="1">
    <citation type="submission" date="2015-02" db="EMBL/GenBank/DDBJ databases">
        <title>Genome sequencing for Strongylocentrotus purpuratus.</title>
        <authorList>
            <person name="Murali S."/>
            <person name="Liu Y."/>
            <person name="Vee V."/>
            <person name="English A."/>
            <person name="Wang M."/>
            <person name="Skinner E."/>
            <person name="Han Y."/>
            <person name="Muzny D.M."/>
            <person name="Worley K.C."/>
            <person name="Gibbs R.A."/>
        </authorList>
    </citation>
    <scope>NUCLEOTIDE SEQUENCE</scope>
</reference>
<dbReference type="InterPro" id="IPR031658">
    <property type="entry name" value="Cyclin_C_2"/>
</dbReference>
<dbReference type="GO" id="GO:0005634">
    <property type="term" value="C:nucleus"/>
    <property type="evidence" value="ECO:0000318"/>
    <property type="project" value="GO_Central"/>
</dbReference>
<evidence type="ECO:0000256" key="1">
    <source>
        <dbReference type="ARBA" id="ARBA00008638"/>
    </source>
</evidence>
<comment type="similarity">
    <text evidence="1">Belongs to the cyclin family. Cyclin C subfamily.</text>
</comment>
<evidence type="ECO:0000256" key="7">
    <source>
        <dbReference type="RuleBase" id="RU000383"/>
    </source>
</evidence>
<evidence type="ECO:0000256" key="8">
    <source>
        <dbReference type="SAM" id="MobiDB-lite"/>
    </source>
</evidence>
<evidence type="ECO:0000256" key="4">
    <source>
        <dbReference type="ARBA" id="ARBA00023306"/>
    </source>
</evidence>
<keyword evidence="3 7" id="KW-0195">Cyclin</keyword>
<evidence type="ECO:0000256" key="6">
    <source>
        <dbReference type="ARBA" id="ARBA00026042"/>
    </source>
</evidence>
<dbReference type="CTD" id="902"/>
<dbReference type="NCBIfam" id="TIGR00569">
    <property type="entry name" value="ccl1"/>
    <property type="match status" value="1"/>
</dbReference>
<dbReference type="GO" id="GO:0016538">
    <property type="term" value="F:cyclin-dependent protein serine/threonine kinase regulator activity"/>
    <property type="evidence" value="ECO:0000318"/>
    <property type="project" value="GO_Central"/>
</dbReference>
<dbReference type="Pfam" id="PF16899">
    <property type="entry name" value="Cyclin_C_2"/>
    <property type="match status" value="1"/>
</dbReference>
<dbReference type="CDD" id="cd20525">
    <property type="entry name" value="CYCLIN_CCNH_rpt2"/>
    <property type="match status" value="1"/>
</dbReference>
<dbReference type="OMA" id="FRVEQNT"/>
<dbReference type="InterPro" id="IPR036915">
    <property type="entry name" value="Cyclin-like_sf"/>
</dbReference>
<comment type="subunit">
    <text evidence="6">Associates primarily with CDK7 and MAT1 to form the CAK complex. CAK can further associate with the core-TFIIH to form the TFIIH basal transcription factor.</text>
</comment>
<proteinExistence type="inferred from homology"/>
<dbReference type="InParanoid" id="A0A7M7RFB0"/>
<dbReference type="SMART" id="SM00385">
    <property type="entry name" value="CYCLIN"/>
    <property type="match status" value="1"/>
</dbReference>
<dbReference type="GO" id="GO:0006357">
    <property type="term" value="P:regulation of transcription by RNA polymerase II"/>
    <property type="evidence" value="ECO:0007669"/>
    <property type="project" value="InterPro"/>
</dbReference>
<keyword evidence="11" id="KW-1185">Reference proteome</keyword>
<dbReference type="InterPro" id="IPR013763">
    <property type="entry name" value="Cyclin-like_dom"/>
</dbReference>
<organism evidence="10 11">
    <name type="scientific">Strongylocentrotus purpuratus</name>
    <name type="common">Purple sea urchin</name>
    <dbReference type="NCBI Taxonomy" id="7668"/>
    <lineage>
        <taxon>Eukaryota</taxon>
        <taxon>Metazoa</taxon>
        <taxon>Echinodermata</taxon>
        <taxon>Eleutherozoa</taxon>
        <taxon>Echinozoa</taxon>
        <taxon>Echinoidea</taxon>
        <taxon>Euechinoidea</taxon>
        <taxon>Echinacea</taxon>
        <taxon>Camarodonta</taxon>
        <taxon>Echinidea</taxon>
        <taxon>Strongylocentrotidae</taxon>
        <taxon>Strongylocentrotus</taxon>
    </lineage>
</organism>
<dbReference type="InterPro" id="IPR006671">
    <property type="entry name" value="Cyclin_N"/>
</dbReference>
<dbReference type="KEGG" id="spu:582289"/>
<evidence type="ECO:0000256" key="3">
    <source>
        <dbReference type="ARBA" id="ARBA00023127"/>
    </source>
</evidence>
<dbReference type="CDD" id="cd20524">
    <property type="entry name" value="CYCLIN_CCNH_rpt1"/>
    <property type="match status" value="1"/>
</dbReference>
<dbReference type="SUPFAM" id="SSF47954">
    <property type="entry name" value="Cyclin-like"/>
    <property type="match status" value="2"/>
</dbReference>
<evidence type="ECO:0000259" key="9">
    <source>
        <dbReference type="SMART" id="SM00385"/>
    </source>
</evidence>
<feature type="compositionally biased region" description="Basic and acidic residues" evidence="8">
    <location>
        <begin position="19"/>
        <end position="37"/>
    </location>
</feature>
<dbReference type="AlphaFoldDB" id="A0A7M7RFB0"/>
<dbReference type="PANTHER" id="PTHR10026">
    <property type="entry name" value="CYCLIN"/>
    <property type="match status" value="1"/>
</dbReference>
<evidence type="ECO:0000313" key="11">
    <source>
        <dbReference type="Proteomes" id="UP000007110"/>
    </source>
</evidence>
<dbReference type="OrthoDB" id="340962at2759"/>
<comment type="function">
    <text evidence="5">Regulates CDK7, the catalytic subunit of the CDK-activating kinase (CAK) enzymatic complex. CAK activates the cyclin-associated kinases CDK1, CDK2, CDK4 and CDK6 by threonine phosphorylation. CAK complexed to the core-TFIIH basal transcription factor activates RNA polymerase II by serine phosphorylation of the repetitive C-terminal domain (CTD) of its large subunit (POLR2A), allowing its escape from the promoter and elongation of the transcripts. Involved in cell cycle control and in RNA transcription by RNA polymerase II. Its expression and activity are constant throughout the cell cycle.</text>
</comment>
<dbReference type="Gene3D" id="1.10.472.10">
    <property type="entry name" value="Cyclin-like"/>
    <property type="match status" value="2"/>
</dbReference>
<dbReference type="Pfam" id="PF00134">
    <property type="entry name" value="Cyclin_N"/>
    <property type="match status" value="1"/>
</dbReference>
<evidence type="ECO:0000313" key="10">
    <source>
        <dbReference type="EnsemblMetazoa" id="XP_787341"/>
    </source>
</evidence>
<feature type="domain" description="Cyclin-like" evidence="9">
    <location>
        <begin position="62"/>
        <end position="143"/>
    </location>
</feature>
<dbReference type="GeneID" id="582289"/>
<name>A0A7M7RFB0_STRPU</name>
<dbReference type="GO" id="GO:0070985">
    <property type="term" value="C:transcription factor TFIIK complex"/>
    <property type="evidence" value="ECO:0000318"/>
    <property type="project" value="GO_Central"/>
</dbReference>
<dbReference type="FunFam" id="1.10.472.10:FF:000029">
    <property type="entry name" value="Cyclin h"/>
    <property type="match status" value="1"/>
</dbReference>